<dbReference type="Gene3D" id="3.40.50.1000">
    <property type="entry name" value="HAD superfamily/HAD-like"/>
    <property type="match status" value="1"/>
</dbReference>
<reference evidence="1" key="1">
    <citation type="submission" date="2020-08" db="EMBL/GenBank/DDBJ databases">
        <title>Genome public.</title>
        <authorList>
            <person name="Liu C."/>
            <person name="Sun Q."/>
        </authorList>
    </citation>
    <scope>NUCLEOTIDE SEQUENCE</scope>
    <source>
        <strain evidence="1">NSJ-63</strain>
    </source>
</reference>
<dbReference type="Proteomes" id="UP000617951">
    <property type="component" value="Unassembled WGS sequence"/>
</dbReference>
<name>A0A926HX25_9FIRM</name>
<sequence length="264" mass="28965">MKKRIFLSDIDGTLLKGRGSIPEAVAEAARKFAETGWLCLCTGRSLASAEGIAGLLGVNAPSILLTGAELYDFQKKRAVWTQPMEGDIRERIAWVLERYPGAGMQVCTETEIYHLRLNERQRQYGVVEEAIGRPEYRLEDVKGEILKLVIAGDDIRELEALGREVFSGEEYKFAFASRHFTEVVSSRAGKDAAMKKLAEIMKIPVGEFFAAGDSMTDLPMLKLAGTSFAPEDAMEAVKACCGHIVPSPVHGGMQRAFAMAMGEE</sequence>
<dbReference type="EMBL" id="JACRSS010000004">
    <property type="protein sequence ID" value="MBC8538953.1"/>
    <property type="molecule type" value="Genomic_DNA"/>
</dbReference>
<dbReference type="PANTHER" id="PTHR10000:SF8">
    <property type="entry name" value="HAD SUPERFAMILY HYDROLASE-LIKE, TYPE 3"/>
    <property type="match status" value="1"/>
</dbReference>
<dbReference type="AlphaFoldDB" id="A0A926HX25"/>
<dbReference type="Gene3D" id="3.30.1240.10">
    <property type="match status" value="1"/>
</dbReference>
<evidence type="ECO:0000313" key="1">
    <source>
        <dbReference type="EMBL" id="MBC8538953.1"/>
    </source>
</evidence>
<dbReference type="PANTHER" id="PTHR10000">
    <property type="entry name" value="PHOSPHOSERINE PHOSPHATASE"/>
    <property type="match status" value="1"/>
</dbReference>
<dbReference type="InterPro" id="IPR036412">
    <property type="entry name" value="HAD-like_sf"/>
</dbReference>
<dbReference type="RefSeq" id="WP_249280597.1">
    <property type="nucleotide sequence ID" value="NZ_JACRSS010000004.1"/>
</dbReference>
<dbReference type="SUPFAM" id="SSF56784">
    <property type="entry name" value="HAD-like"/>
    <property type="match status" value="1"/>
</dbReference>
<dbReference type="InterPro" id="IPR023214">
    <property type="entry name" value="HAD_sf"/>
</dbReference>
<gene>
    <name evidence="1" type="ORF">H8693_08405</name>
</gene>
<comment type="caution">
    <text evidence="1">The sequence shown here is derived from an EMBL/GenBank/DDBJ whole genome shotgun (WGS) entry which is preliminary data.</text>
</comment>
<dbReference type="GO" id="GO:0005829">
    <property type="term" value="C:cytosol"/>
    <property type="evidence" value="ECO:0007669"/>
    <property type="project" value="TreeGrafter"/>
</dbReference>
<dbReference type="GO" id="GO:0016791">
    <property type="term" value="F:phosphatase activity"/>
    <property type="evidence" value="ECO:0007669"/>
    <property type="project" value="TreeGrafter"/>
</dbReference>
<organism evidence="1 2">
    <name type="scientific">Guopingia tenuis</name>
    <dbReference type="NCBI Taxonomy" id="2763656"/>
    <lineage>
        <taxon>Bacteria</taxon>
        <taxon>Bacillati</taxon>
        <taxon>Bacillota</taxon>
        <taxon>Clostridia</taxon>
        <taxon>Christensenellales</taxon>
        <taxon>Christensenellaceae</taxon>
        <taxon>Guopingia</taxon>
    </lineage>
</organism>
<dbReference type="GO" id="GO:0000287">
    <property type="term" value="F:magnesium ion binding"/>
    <property type="evidence" value="ECO:0007669"/>
    <property type="project" value="TreeGrafter"/>
</dbReference>
<protein>
    <submittedName>
        <fullName evidence="1">HAD family phosphatase</fullName>
    </submittedName>
</protein>
<dbReference type="Pfam" id="PF08282">
    <property type="entry name" value="Hydrolase_3"/>
    <property type="match status" value="1"/>
</dbReference>
<accession>A0A926HX25</accession>
<evidence type="ECO:0000313" key="2">
    <source>
        <dbReference type="Proteomes" id="UP000617951"/>
    </source>
</evidence>
<proteinExistence type="predicted"/>
<keyword evidence="2" id="KW-1185">Reference proteome</keyword>